<name>D8P3Z6_RALSL</name>
<proteinExistence type="predicted"/>
<evidence type="ECO:0000313" key="1">
    <source>
        <dbReference type="EMBL" id="CBJ53632.1"/>
    </source>
</evidence>
<accession>D8P3Z6</accession>
<dbReference type="AlphaFoldDB" id="D8P3Z6"/>
<protein>
    <submittedName>
        <fullName evidence="1">Uncharacterized protein</fullName>
    </submittedName>
</protein>
<reference evidence="1" key="2">
    <citation type="submission" date="2010-02" db="EMBL/GenBank/DDBJ databases">
        <authorList>
            <person name="Genoscope - CEA"/>
        </authorList>
    </citation>
    <scope>NUCLEOTIDE SEQUENCE</scope>
    <source>
        <strain evidence="1">CFBP2957</strain>
        <plasmid evidence="1">RCFBPv3_mp</plasmid>
    </source>
</reference>
<gene>
    <name evidence="1" type="ORF">RCFBP_mp20206</name>
</gene>
<keyword evidence="1" id="KW-0614">Plasmid</keyword>
<sequence>MERAFSADHVGYGEGGVLDEVVRPNL</sequence>
<geneLocation type="plasmid" evidence="1">
    <name>RCFBPv3_mp</name>
</geneLocation>
<dbReference type="EMBL" id="FP885907">
    <property type="protein sequence ID" value="CBJ53632.1"/>
    <property type="molecule type" value="Genomic_DNA"/>
</dbReference>
<reference evidence="1" key="1">
    <citation type="journal article" date="2010" name="BMC Genomics">
        <title>Genomes of three tomato pathogens within the Ralstonia solanacearum species complex reveal significant evolutionary divergence.</title>
        <authorList>
            <person name="Remenant B."/>
            <person name="Coupat-Goutaland B."/>
            <person name="Guidot A."/>
            <person name="Cellier G."/>
            <person name="Wicker E."/>
            <person name="Allen C."/>
            <person name="Fegan M."/>
            <person name="Pruvost O."/>
            <person name="Elbaz M."/>
            <person name="Calteau A."/>
            <person name="Salvignol G."/>
            <person name="Mornico D."/>
            <person name="Mangenot S."/>
            <person name="Barbe V."/>
            <person name="Medigue C."/>
            <person name="Prior P."/>
        </authorList>
    </citation>
    <scope>NUCLEOTIDE SEQUENCE [LARGE SCALE GENOMIC DNA]</scope>
    <source>
        <strain evidence="1">CFBP2957</strain>
        <plasmid evidence="1">RCFBPv3_mp</plasmid>
    </source>
</reference>
<organism evidence="1">
    <name type="scientific">Ralstonia solanacearum CFBP2957</name>
    <dbReference type="NCBI Taxonomy" id="859656"/>
    <lineage>
        <taxon>Bacteria</taxon>
        <taxon>Pseudomonadati</taxon>
        <taxon>Pseudomonadota</taxon>
        <taxon>Betaproteobacteria</taxon>
        <taxon>Burkholderiales</taxon>
        <taxon>Burkholderiaceae</taxon>
        <taxon>Ralstonia</taxon>
        <taxon>Ralstonia solanacearum species complex</taxon>
    </lineage>
</organism>